<evidence type="ECO:0000256" key="2">
    <source>
        <dbReference type="ARBA" id="ARBA00022490"/>
    </source>
</evidence>
<evidence type="ECO:0000259" key="9">
    <source>
        <dbReference type="PROSITE" id="PS51379"/>
    </source>
</evidence>
<protein>
    <submittedName>
        <fullName evidence="10">Epoxyqueuosine reductase</fullName>
    </submittedName>
</protein>
<dbReference type="Pfam" id="PF13484">
    <property type="entry name" value="Fer4_16"/>
    <property type="match status" value="1"/>
</dbReference>
<organism evidence="10 11">
    <name type="scientific">Tepidibacillus fermentans</name>
    <dbReference type="NCBI Taxonomy" id="1281767"/>
    <lineage>
        <taxon>Bacteria</taxon>
        <taxon>Bacillati</taxon>
        <taxon>Bacillota</taxon>
        <taxon>Bacilli</taxon>
        <taxon>Bacillales</taxon>
        <taxon>Bacillaceae</taxon>
        <taxon>Tepidibacillus</taxon>
    </lineage>
</organism>
<dbReference type="SUPFAM" id="SSF48371">
    <property type="entry name" value="ARM repeat"/>
    <property type="match status" value="1"/>
</dbReference>
<keyword evidence="4" id="KW-0479">Metal-binding</keyword>
<evidence type="ECO:0000256" key="1">
    <source>
        <dbReference type="ARBA" id="ARBA00022485"/>
    </source>
</evidence>
<evidence type="ECO:0000256" key="3">
    <source>
        <dbReference type="ARBA" id="ARBA00022694"/>
    </source>
</evidence>
<keyword evidence="7" id="KW-0408">Iron</keyword>
<gene>
    <name evidence="10" type="ORF">EDD72_104170</name>
</gene>
<feature type="domain" description="4Fe-4S ferredoxin-type" evidence="9">
    <location>
        <begin position="176"/>
        <end position="207"/>
    </location>
</feature>
<evidence type="ECO:0000256" key="5">
    <source>
        <dbReference type="ARBA" id="ARBA00022785"/>
    </source>
</evidence>
<dbReference type="GO" id="GO:0051539">
    <property type="term" value="F:4 iron, 4 sulfur cluster binding"/>
    <property type="evidence" value="ECO:0007669"/>
    <property type="project" value="UniProtKB-KW"/>
</dbReference>
<keyword evidence="3" id="KW-0819">tRNA processing</keyword>
<dbReference type="EMBL" id="SMAB01000004">
    <property type="protein sequence ID" value="TCS83615.1"/>
    <property type="molecule type" value="Genomic_DNA"/>
</dbReference>
<keyword evidence="11" id="KW-1185">Reference proteome</keyword>
<dbReference type="InterPro" id="IPR004453">
    <property type="entry name" value="QueG"/>
</dbReference>
<dbReference type="PANTHER" id="PTHR30002:SF4">
    <property type="entry name" value="EPOXYQUEUOSINE REDUCTASE"/>
    <property type="match status" value="1"/>
</dbReference>
<dbReference type="Proteomes" id="UP000295788">
    <property type="component" value="Unassembled WGS sequence"/>
</dbReference>
<dbReference type="InterPro" id="IPR013542">
    <property type="entry name" value="QueG_DUF1730"/>
</dbReference>
<dbReference type="InterPro" id="IPR017900">
    <property type="entry name" value="4Fe4S_Fe_S_CS"/>
</dbReference>
<evidence type="ECO:0000256" key="8">
    <source>
        <dbReference type="ARBA" id="ARBA00023014"/>
    </source>
</evidence>
<evidence type="ECO:0000256" key="7">
    <source>
        <dbReference type="ARBA" id="ARBA00023004"/>
    </source>
</evidence>
<dbReference type="Pfam" id="PF08331">
    <property type="entry name" value="QueG_DUF1730"/>
    <property type="match status" value="1"/>
</dbReference>
<keyword evidence="1" id="KW-0004">4Fe-4S</keyword>
<dbReference type="PANTHER" id="PTHR30002">
    <property type="entry name" value="EPOXYQUEUOSINE REDUCTASE"/>
    <property type="match status" value="1"/>
</dbReference>
<dbReference type="NCBIfam" id="TIGR00276">
    <property type="entry name" value="tRNA epoxyqueuosine(34) reductase QueG"/>
    <property type="match status" value="1"/>
</dbReference>
<dbReference type="Gene3D" id="1.25.10.10">
    <property type="entry name" value="Leucine-rich Repeat Variant"/>
    <property type="match status" value="1"/>
</dbReference>
<dbReference type="GO" id="GO:0046872">
    <property type="term" value="F:metal ion binding"/>
    <property type="evidence" value="ECO:0007669"/>
    <property type="project" value="UniProtKB-KW"/>
</dbReference>
<keyword evidence="2" id="KW-0963">Cytoplasm</keyword>
<evidence type="ECO:0000256" key="6">
    <source>
        <dbReference type="ARBA" id="ARBA00023002"/>
    </source>
</evidence>
<keyword evidence="6" id="KW-0560">Oxidoreductase</keyword>
<comment type="caution">
    <text evidence="10">The sequence shown here is derived from an EMBL/GenBank/DDBJ whole genome shotgun (WGS) entry which is preliminary data.</text>
</comment>
<dbReference type="InterPro" id="IPR016024">
    <property type="entry name" value="ARM-type_fold"/>
</dbReference>
<dbReference type="OrthoDB" id="9784571at2"/>
<dbReference type="GO" id="GO:0052693">
    <property type="term" value="F:epoxyqueuosine reductase activity"/>
    <property type="evidence" value="ECO:0007669"/>
    <property type="project" value="TreeGrafter"/>
</dbReference>
<reference evidence="10 11" key="1">
    <citation type="submission" date="2019-03" db="EMBL/GenBank/DDBJ databases">
        <title>Genomic Encyclopedia of Type Strains, Phase IV (KMG-IV): sequencing the most valuable type-strain genomes for metagenomic binning, comparative biology and taxonomic classification.</title>
        <authorList>
            <person name="Goeker M."/>
        </authorList>
    </citation>
    <scope>NUCLEOTIDE SEQUENCE [LARGE SCALE GENOMIC DNA]</scope>
    <source>
        <strain evidence="10 11">DSM 23802</strain>
    </source>
</reference>
<dbReference type="Gene3D" id="3.30.70.20">
    <property type="match status" value="1"/>
</dbReference>
<evidence type="ECO:0000256" key="4">
    <source>
        <dbReference type="ARBA" id="ARBA00022723"/>
    </source>
</evidence>
<keyword evidence="8" id="KW-0411">Iron-sulfur</keyword>
<name>A0A4R3KJ45_9BACI</name>
<dbReference type="Pfam" id="PF13646">
    <property type="entry name" value="HEAT_2"/>
    <property type="match status" value="1"/>
</dbReference>
<evidence type="ECO:0000313" key="11">
    <source>
        <dbReference type="Proteomes" id="UP000295788"/>
    </source>
</evidence>
<proteinExistence type="predicted"/>
<sequence length="386" mass="43550">MNQELKKQLIKYAKKIGIDKIGFTSADPFPELKEILIRHRELGYESGFEEKDLEKRTDPKLSLSDAKSMIAIAIAYPSKIETPPKSTKGEYRGFVSRSAWGIDYHLILHKKLNHLGQFLKELVPSAEYVVMSDTGALSDHAVAERAGIGWIGKNSLLITPEFGSYVYLGQIITNIFFPEDHPMENQCGDCTRCIDACPTQAIVNPYQVNAKQCLSFITQRKDMLEEHWMEKLGNRIYGCDTCQIVCPKNKGINPIHQELTLPNPELAKPLLKPLLTISNKEFKQTWGQTAAAWRGKKPLQRNAIIGLAHFKDESSLPLLKKILEEDERPMIRQTTAWAIGKIGGEKAKEILESAKFKEKDGKVFNQIIKSLKSLANEDILDSPCKK</sequence>
<dbReference type="SUPFAM" id="SSF46548">
    <property type="entry name" value="alpha-helical ferredoxin"/>
    <property type="match status" value="1"/>
</dbReference>
<dbReference type="InterPro" id="IPR017896">
    <property type="entry name" value="4Fe4S_Fe-S-bd"/>
</dbReference>
<accession>A0A4R3KJ45</accession>
<dbReference type="PROSITE" id="PS00198">
    <property type="entry name" value="4FE4S_FER_1"/>
    <property type="match status" value="1"/>
</dbReference>
<dbReference type="AlphaFoldDB" id="A0A4R3KJ45"/>
<dbReference type="GO" id="GO:0008616">
    <property type="term" value="P:tRNA queuosine(34) biosynthetic process"/>
    <property type="evidence" value="ECO:0007669"/>
    <property type="project" value="UniProtKB-KW"/>
</dbReference>
<dbReference type="PROSITE" id="PS51379">
    <property type="entry name" value="4FE4S_FER_2"/>
    <property type="match status" value="1"/>
</dbReference>
<evidence type="ECO:0000313" key="10">
    <source>
        <dbReference type="EMBL" id="TCS83615.1"/>
    </source>
</evidence>
<dbReference type="InterPro" id="IPR011989">
    <property type="entry name" value="ARM-like"/>
</dbReference>
<keyword evidence="5" id="KW-0671">Queuosine biosynthesis</keyword>